<dbReference type="Proteomes" id="UP000824118">
    <property type="component" value="Unassembled WGS sequence"/>
</dbReference>
<dbReference type="PROSITE" id="PS00583">
    <property type="entry name" value="PFKB_KINASES_1"/>
    <property type="match status" value="1"/>
</dbReference>
<dbReference type="InterPro" id="IPR002173">
    <property type="entry name" value="Carboh/pur_kinase_PfkB_CS"/>
</dbReference>
<evidence type="ECO:0000256" key="3">
    <source>
        <dbReference type="ARBA" id="ARBA00022777"/>
    </source>
</evidence>
<dbReference type="InterPro" id="IPR050306">
    <property type="entry name" value="PfkB_Carbo_kinase"/>
</dbReference>
<reference evidence="5" key="1">
    <citation type="submission" date="2020-10" db="EMBL/GenBank/DDBJ databases">
        <authorList>
            <person name="Gilroy R."/>
        </authorList>
    </citation>
    <scope>NUCLEOTIDE SEQUENCE</scope>
    <source>
        <strain evidence="5">ChiGjej1B1-1684</strain>
    </source>
</reference>
<feature type="domain" description="Carbohydrate kinase PfkB" evidence="4">
    <location>
        <begin position="1"/>
        <end position="308"/>
    </location>
</feature>
<dbReference type="InterPro" id="IPR029056">
    <property type="entry name" value="Ribokinase-like"/>
</dbReference>
<evidence type="ECO:0000259" key="4">
    <source>
        <dbReference type="Pfam" id="PF00294"/>
    </source>
</evidence>
<evidence type="ECO:0000313" key="5">
    <source>
        <dbReference type="EMBL" id="HIU49842.1"/>
    </source>
</evidence>
<name>A0A9D1LXJ9_9FIRM</name>
<dbReference type="InterPro" id="IPR011611">
    <property type="entry name" value="PfkB_dom"/>
</dbReference>
<comment type="similarity">
    <text evidence="1">Belongs to the carbohydrate kinase PfkB family.</text>
</comment>
<dbReference type="SUPFAM" id="SSF53613">
    <property type="entry name" value="Ribokinase-like"/>
    <property type="match status" value="1"/>
</dbReference>
<dbReference type="AlphaFoldDB" id="A0A9D1LXJ9"/>
<dbReference type="Pfam" id="PF00294">
    <property type="entry name" value="PfkB"/>
    <property type="match status" value="1"/>
</dbReference>
<gene>
    <name evidence="5" type="ORF">IAD22_02345</name>
</gene>
<protein>
    <submittedName>
        <fullName evidence="5">Carbohydrate kinase</fullName>
    </submittedName>
</protein>
<organism evidence="5 6">
    <name type="scientific">Candidatus Limousia pullorum</name>
    <dbReference type="NCBI Taxonomy" id="2840860"/>
    <lineage>
        <taxon>Bacteria</taxon>
        <taxon>Bacillati</taxon>
        <taxon>Bacillota</taxon>
        <taxon>Clostridia</taxon>
        <taxon>Eubacteriales</taxon>
        <taxon>Oscillospiraceae</taxon>
        <taxon>Oscillospiraceae incertae sedis</taxon>
        <taxon>Candidatus Limousia</taxon>
    </lineage>
</organism>
<dbReference type="PANTHER" id="PTHR43085">
    <property type="entry name" value="HEXOKINASE FAMILY MEMBER"/>
    <property type="match status" value="1"/>
</dbReference>
<comment type="caution">
    <text evidence="5">The sequence shown here is derived from an EMBL/GenBank/DDBJ whole genome shotgun (WGS) entry which is preliminary data.</text>
</comment>
<dbReference type="PANTHER" id="PTHR43085:SF54">
    <property type="entry name" value="PUTATIVE-RELATED"/>
    <property type="match status" value="1"/>
</dbReference>
<reference evidence="5" key="2">
    <citation type="journal article" date="2021" name="PeerJ">
        <title>Extensive microbial diversity within the chicken gut microbiome revealed by metagenomics and culture.</title>
        <authorList>
            <person name="Gilroy R."/>
            <person name="Ravi A."/>
            <person name="Getino M."/>
            <person name="Pursley I."/>
            <person name="Horton D.L."/>
            <person name="Alikhan N.F."/>
            <person name="Baker D."/>
            <person name="Gharbi K."/>
            <person name="Hall N."/>
            <person name="Watson M."/>
            <person name="Adriaenssens E.M."/>
            <person name="Foster-Nyarko E."/>
            <person name="Jarju S."/>
            <person name="Secka A."/>
            <person name="Antonio M."/>
            <person name="Oren A."/>
            <person name="Chaudhuri R.R."/>
            <person name="La Ragione R."/>
            <person name="Hildebrand F."/>
            <person name="Pallen M.J."/>
        </authorList>
    </citation>
    <scope>NUCLEOTIDE SEQUENCE</scope>
    <source>
        <strain evidence="5">ChiGjej1B1-1684</strain>
    </source>
</reference>
<evidence type="ECO:0000313" key="6">
    <source>
        <dbReference type="Proteomes" id="UP000824118"/>
    </source>
</evidence>
<proteinExistence type="inferred from homology"/>
<evidence type="ECO:0000256" key="2">
    <source>
        <dbReference type="ARBA" id="ARBA00022679"/>
    </source>
</evidence>
<keyword evidence="2" id="KW-0808">Transferase</keyword>
<keyword evidence="3 5" id="KW-0418">Kinase</keyword>
<dbReference type="GO" id="GO:0016301">
    <property type="term" value="F:kinase activity"/>
    <property type="evidence" value="ECO:0007669"/>
    <property type="project" value="UniProtKB-KW"/>
</dbReference>
<accession>A0A9D1LXJ9</accession>
<sequence length="323" mass="35494">MNNILVMGELLIDFIPCEKGRALKDVDNFQRAAGGAPGNVAAAISKLGGHSIMISKLGYDAFGDHIVENLNSAGVDTKYVFRTNEAKTALAFVSLDKEGNRDFSFYRNPSADLFLSPDDITEDMFDNCSVFHFGSVDLVDYPVKKAHKRAIEIAKAKGITVSFDPNIRLPLWDSPEACQAAVREFLPYADIVKISDNELEFITGKDDPAEAAKQLFENGCKFFMYTKGKDGAEAFTKNVHVSMPCFPVEVVDTTGAGDSFMGSMLYSITEKGMSLEELENIDENTLKEFVKFSSLYAASTTTRKGGACSMATMSEIKEFAKRF</sequence>
<dbReference type="EMBL" id="DVNG01000033">
    <property type="protein sequence ID" value="HIU49842.1"/>
    <property type="molecule type" value="Genomic_DNA"/>
</dbReference>
<evidence type="ECO:0000256" key="1">
    <source>
        <dbReference type="ARBA" id="ARBA00010688"/>
    </source>
</evidence>
<dbReference type="Gene3D" id="3.40.1190.20">
    <property type="match status" value="1"/>
</dbReference>
<dbReference type="CDD" id="cd01167">
    <property type="entry name" value="bac_FRK"/>
    <property type="match status" value="1"/>
</dbReference>